<evidence type="ECO:0000313" key="2">
    <source>
        <dbReference type="Proteomes" id="UP000626697"/>
    </source>
</evidence>
<gene>
    <name evidence="1" type="ORF">HNP81_002476</name>
</gene>
<proteinExistence type="predicted"/>
<comment type="caution">
    <text evidence="1">The sequence shown here is derived from an EMBL/GenBank/DDBJ whole genome shotgun (WGS) entry which is preliminary data.</text>
</comment>
<protein>
    <submittedName>
        <fullName evidence="1">DNA-binding transcriptional MerR regulator</fullName>
    </submittedName>
</protein>
<keyword evidence="2" id="KW-1185">Reference proteome</keyword>
<dbReference type="EMBL" id="JACJHX010000006">
    <property type="protein sequence ID" value="MBA9027186.1"/>
    <property type="molecule type" value="Genomic_DNA"/>
</dbReference>
<reference evidence="1 2" key="1">
    <citation type="submission" date="2020-08" db="EMBL/GenBank/DDBJ databases">
        <title>Genomic Encyclopedia of Type Strains, Phase IV (KMG-IV): sequencing the most valuable type-strain genomes for metagenomic binning, comparative biology and taxonomic classification.</title>
        <authorList>
            <person name="Goeker M."/>
        </authorList>
    </citation>
    <scope>NUCLEOTIDE SEQUENCE [LARGE SCALE GENOMIC DNA]</scope>
    <source>
        <strain evidence="1 2">DSM 105481</strain>
    </source>
</reference>
<organism evidence="1 2">
    <name type="scientific">Peribacillus huizhouensis</name>
    <dbReference type="NCBI Taxonomy" id="1501239"/>
    <lineage>
        <taxon>Bacteria</taxon>
        <taxon>Bacillati</taxon>
        <taxon>Bacillota</taxon>
        <taxon>Bacilli</taxon>
        <taxon>Bacillales</taxon>
        <taxon>Bacillaceae</taxon>
        <taxon>Peribacillus</taxon>
    </lineage>
</organism>
<accession>A0ABR6CR44</accession>
<dbReference type="GO" id="GO:0003677">
    <property type="term" value="F:DNA binding"/>
    <property type="evidence" value="ECO:0007669"/>
    <property type="project" value="UniProtKB-KW"/>
</dbReference>
<dbReference type="Proteomes" id="UP000626697">
    <property type="component" value="Unassembled WGS sequence"/>
</dbReference>
<sequence length="43" mass="5193">MLERLQKLEEVDHECVELMRITKEMGISIQDIREFLRAAYINK</sequence>
<keyword evidence="1" id="KW-0238">DNA-binding</keyword>
<dbReference type="RefSeq" id="WP_281384499.1">
    <property type="nucleotide sequence ID" value="NZ_JACJHX010000006.1"/>
</dbReference>
<name>A0ABR6CR44_9BACI</name>
<evidence type="ECO:0000313" key="1">
    <source>
        <dbReference type="EMBL" id="MBA9027186.1"/>
    </source>
</evidence>